<keyword evidence="4" id="KW-1003">Cell membrane</keyword>
<evidence type="ECO:0000256" key="4">
    <source>
        <dbReference type="ARBA" id="ARBA00022475"/>
    </source>
</evidence>
<dbReference type="InterPro" id="IPR038377">
    <property type="entry name" value="Na/Glc_symporter_sf"/>
</dbReference>
<dbReference type="CDD" id="cd11494">
    <property type="entry name" value="SLC5sbd_NIS-like_u2"/>
    <property type="match status" value="1"/>
</dbReference>
<evidence type="ECO:0000313" key="15">
    <source>
        <dbReference type="Proteomes" id="UP001500507"/>
    </source>
</evidence>
<evidence type="ECO:0000256" key="2">
    <source>
        <dbReference type="ARBA" id="ARBA00006434"/>
    </source>
</evidence>
<gene>
    <name evidence="14" type="ORF">GCM10009117_00670</name>
</gene>
<dbReference type="InterPro" id="IPR051163">
    <property type="entry name" value="Sodium:Solute_Symporter_SSF"/>
</dbReference>
<comment type="similarity">
    <text evidence="2 11">Belongs to the sodium:solute symporter (SSF) (TC 2.A.21) family.</text>
</comment>
<feature type="transmembrane region" description="Helical" evidence="13">
    <location>
        <begin position="73"/>
        <end position="95"/>
    </location>
</feature>
<protein>
    <recommendedName>
        <fullName evidence="16">Sodium:solute symporter</fullName>
    </recommendedName>
</protein>
<feature type="coiled-coil region" evidence="12">
    <location>
        <begin position="344"/>
        <end position="371"/>
    </location>
</feature>
<comment type="subcellular location">
    <subcellularLocation>
        <location evidence="1">Cell membrane</location>
        <topology evidence="1">Multi-pass membrane protein</topology>
    </subcellularLocation>
</comment>
<dbReference type="Gene3D" id="1.20.1730.10">
    <property type="entry name" value="Sodium/glucose cotransporter"/>
    <property type="match status" value="1"/>
</dbReference>
<organism evidence="14 15">
    <name type="scientific">Gangjinia marincola</name>
    <dbReference type="NCBI Taxonomy" id="578463"/>
    <lineage>
        <taxon>Bacteria</taxon>
        <taxon>Pseudomonadati</taxon>
        <taxon>Bacteroidota</taxon>
        <taxon>Flavobacteriia</taxon>
        <taxon>Flavobacteriales</taxon>
        <taxon>Flavobacteriaceae</taxon>
        <taxon>Gangjinia</taxon>
    </lineage>
</organism>
<evidence type="ECO:0000256" key="13">
    <source>
        <dbReference type="SAM" id="Phobius"/>
    </source>
</evidence>
<evidence type="ECO:0008006" key="16">
    <source>
        <dbReference type="Google" id="ProtNLM"/>
    </source>
</evidence>
<feature type="transmembrane region" description="Helical" evidence="13">
    <location>
        <begin position="404"/>
        <end position="433"/>
    </location>
</feature>
<evidence type="ECO:0000256" key="5">
    <source>
        <dbReference type="ARBA" id="ARBA00022692"/>
    </source>
</evidence>
<feature type="transmembrane region" description="Helical" evidence="13">
    <location>
        <begin position="532"/>
        <end position="553"/>
    </location>
</feature>
<dbReference type="PANTHER" id="PTHR42985">
    <property type="entry name" value="SODIUM-COUPLED MONOCARBOXYLATE TRANSPORTER"/>
    <property type="match status" value="1"/>
</dbReference>
<keyword evidence="5 13" id="KW-0812">Transmembrane</keyword>
<evidence type="ECO:0000256" key="7">
    <source>
        <dbReference type="ARBA" id="ARBA00023053"/>
    </source>
</evidence>
<dbReference type="PROSITE" id="PS50283">
    <property type="entry name" value="NA_SOLUT_SYMP_3"/>
    <property type="match status" value="1"/>
</dbReference>
<reference evidence="15" key="1">
    <citation type="journal article" date="2019" name="Int. J. Syst. Evol. Microbiol.">
        <title>The Global Catalogue of Microorganisms (GCM) 10K type strain sequencing project: providing services to taxonomists for standard genome sequencing and annotation.</title>
        <authorList>
            <consortium name="The Broad Institute Genomics Platform"/>
            <consortium name="The Broad Institute Genome Sequencing Center for Infectious Disease"/>
            <person name="Wu L."/>
            <person name="Ma J."/>
        </authorList>
    </citation>
    <scope>NUCLEOTIDE SEQUENCE [LARGE SCALE GENOMIC DNA]</scope>
    <source>
        <strain evidence="15">JCM 16082</strain>
    </source>
</reference>
<keyword evidence="12" id="KW-0175">Coiled coil</keyword>
<feature type="transmembrane region" description="Helical" evidence="13">
    <location>
        <begin position="180"/>
        <end position="198"/>
    </location>
</feature>
<keyword evidence="6 13" id="KW-1133">Transmembrane helix</keyword>
<dbReference type="Pfam" id="PF00474">
    <property type="entry name" value="SSF"/>
    <property type="match status" value="2"/>
</dbReference>
<dbReference type="Proteomes" id="UP001500507">
    <property type="component" value="Unassembled WGS sequence"/>
</dbReference>
<feature type="transmembrane region" description="Helical" evidence="13">
    <location>
        <begin position="479"/>
        <end position="501"/>
    </location>
</feature>
<proteinExistence type="inferred from homology"/>
<feature type="transmembrane region" description="Helical" evidence="13">
    <location>
        <begin position="270"/>
        <end position="295"/>
    </location>
</feature>
<feature type="transmembrane region" description="Helical" evidence="13">
    <location>
        <begin position="6"/>
        <end position="22"/>
    </location>
</feature>
<evidence type="ECO:0000256" key="9">
    <source>
        <dbReference type="ARBA" id="ARBA00023136"/>
    </source>
</evidence>
<evidence type="ECO:0000256" key="11">
    <source>
        <dbReference type="RuleBase" id="RU362091"/>
    </source>
</evidence>
<keyword evidence="10" id="KW-0739">Sodium transport</keyword>
<evidence type="ECO:0000256" key="12">
    <source>
        <dbReference type="SAM" id="Coils"/>
    </source>
</evidence>
<keyword evidence="9 13" id="KW-0472">Membrane</keyword>
<dbReference type="InterPro" id="IPR001734">
    <property type="entry name" value="Na/solute_symporter"/>
</dbReference>
<feature type="transmembrane region" description="Helical" evidence="13">
    <location>
        <begin position="150"/>
        <end position="168"/>
    </location>
</feature>
<evidence type="ECO:0000256" key="10">
    <source>
        <dbReference type="ARBA" id="ARBA00023201"/>
    </source>
</evidence>
<dbReference type="PANTHER" id="PTHR42985:SF47">
    <property type="entry name" value="INTEGRAL MEMBRANE TRANSPORT PROTEIN"/>
    <property type="match status" value="1"/>
</dbReference>
<feature type="transmembrane region" description="Helical" evidence="13">
    <location>
        <begin position="42"/>
        <end position="61"/>
    </location>
</feature>
<evidence type="ECO:0000256" key="6">
    <source>
        <dbReference type="ARBA" id="ARBA00022989"/>
    </source>
</evidence>
<comment type="caution">
    <text evidence="14">The sequence shown here is derived from an EMBL/GenBank/DDBJ whole genome shotgun (WGS) entry which is preliminary data.</text>
</comment>
<name>A0ABP3XQT1_9FLAO</name>
<feature type="transmembrane region" description="Helical" evidence="13">
    <location>
        <begin position="454"/>
        <end position="473"/>
    </location>
</feature>
<feature type="transmembrane region" description="Helical" evidence="13">
    <location>
        <begin position="508"/>
        <end position="526"/>
    </location>
</feature>
<evidence type="ECO:0000256" key="8">
    <source>
        <dbReference type="ARBA" id="ARBA00023065"/>
    </source>
</evidence>
<sequence length="564" mass="62766">MATIDYIILIATLIFIVVYGVYKTRKNTSVNDYIKDEDAKWWTIGLSVMATQASAITFLSTPGQAFHSGMGFVQFYFGLPIAMVIICLVFIPIYHKLNIYTAYEYLETRFDLKTRTLTAILFLIQRGLAAGITIFAPAIILSAVLGWDLLTLNIIIGVLVIIYTVSGGTKAVSVTQKQQMAVIFGGMITAFILIFSYLPENISFTKALEIAGLHDRMNLVDFSFSLDNRYTFWSGIIGGTFLALSYFGTDQSQVQRYLSSRSMRESQLGLIFNGLLKVPMQFFILLVGIMVFVFYQFNQTPLHFNPASKDAVNNSAFAEEYTQLEDDLYQLQATQHQHTLAYASATTEAEKDQLKASILKLSNQTSELRERGKELISQADETIETNDKDYVFIHFIINNLPRGLIGLLLAVILSAAMSSTASELNALGTTTAIDLYKRNAGEKSETHLLKASKGFTLLWGVLAILVACVADLFDNLIQLVNIIGSIFYGNVLGIFLLAFFFKYVKSTAVFIAAIITQAIIIAIYFLDWLPYLWLNFVGCAIVIGTALLLQTALPSSKEPKHVHE</sequence>
<keyword evidence="15" id="KW-1185">Reference proteome</keyword>
<keyword evidence="3" id="KW-0813">Transport</keyword>
<feature type="transmembrane region" description="Helical" evidence="13">
    <location>
        <begin position="230"/>
        <end position="249"/>
    </location>
</feature>
<evidence type="ECO:0000313" key="14">
    <source>
        <dbReference type="EMBL" id="GAA0870922.1"/>
    </source>
</evidence>
<keyword evidence="8" id="KW-0406">Ion transport</keyword>
<dbReference type="EMBL" id="BAAAFG010000001">
    <property type="protein sequence ID" value="GAA0870922.1"/>
    <property type="molecule type" value="Genomic_DNA"/>
</dbReference>
<evidence type="ECO:0000256" key="3">
    <source>
        <dbReference type="ARBA" id="ARBA00022448"/>
    </source>
</evidence>
<feature type="transmembrane region" description="Helical" evidence="13">
    <location>
        <begin position="116"/>
        <end position="144"/>
    </location>
</feature>
<dbReference type="RefSeq" id="WP_343762347.1">
    <property type="nucleotide sequence ID" value="NZ_BAAAFG010000001.1"/>
</dbReference>
<accession>A0ABP3XQT1</accession>
<keyword evidence="7" id="KW-0915">Sodium</keyword>
<evidence type="ECO:0000256" key="1">
    <source>
        <dbReference type="ARBA" id="ARBA00004651"/>
    </source>
</evidence>